<gene>
    <name evidence="1" type="ORF">SLEP1_g12434</name>
</gene>
<evidence type="ECO:0000313" key="2">
    <source>
        <dbReference type="Proteomes" id="UP001054252"/>
    </source>
</evidence>
<accession>A0AAV5IMB2</accession>
<proteinExistence type="predicted"/>
<protein>
    <submittedName>
        <fullName evidence="1">Uncharacterized protein</fullName>
    </submittedName>
</protein>
<dbReference type="EMBL" id="BPVZ01000014">
    <property type="protein sequence ID" value="GKU99614.1"/>
    <property type="molecule type" value="Genomic_DNA"/>
</dbReference>
<evidence type="ECO:0000313" key="1">
    <source>
        <dbReference type="EMBL" id="GKU99614.1"/>
    </source>
</evidence>
<reference evidence="1 2" key="1">
    <citation type="journal article" date="2021" name="Commun. Biol.">
        <title>The genome of Shorea leprosula (Dipterocarpaceae) highlights the ecological relevance of drought in aseasonal tropical rainforests.</title>
        <authorList>
            <person name="Ng K.K.S."/>
            <person name="Kobayashi M.J."/>
            <person name="Fawcett J.A."/>
            <person name="Hatakeyama M."/>
            <person name="Paape T."/>
            <person name="Ng C.H."/>
            <person name="Ang C.C."/>
            <person name="Tnah L.H."/>
            <person name="Lee C.T."/>
            <person name="Nishiyama T."/>
            <person name="Sese J."/>
            <person name="O'Brien M.J."/>
            <person name="Copetti D."/>
            <person name="Mohd Noor M.I."/>
            <person name="Ong R.C."/>
            <person name="Putra M."/>
            <person name="Sireger I.Z."/>
            <person name="Indrioko S."/>
            <person name="Kosugi Y."/>
            <person name="Izuno A."/>
            <person name="Isagi Y."/>
            <person name="Lee S.L."/>
            <person name="Shimizu K.K."/>
        </authorList>
    </citation>
    <scope>NUCLEOTIDE SEQUENCE [LARGE SCALE GENOMIC DNA]</scope>
    <source>
        <strain evidence="1">214</strain>
    </source>
</reference>
<sequence length="46" mass="4828">MPGASCWPTASPRHLGGGIIGISVAFKVVNHNSHLIANPNDIVKSY</sequence>
<keyword evidence="2" id="KW-1185">Reference proteome</keyword>
<organism evidence="1 2">
    <name type="scientific">Rubroshorea leprosula</name>
    <dbReference type="NCBI Taxonomy" id="152421"/>
    <lineage>
        <taxon>Eukaryota</taxon>
        <taxon>Viridiplantae</taxon>
        <taxon>Streptophyta</taxon>
        <taxon>Embryophyta</taxon>
        <taxon>Tracheophyta</taxon>
        <taxon>Spermatophyta</taxon>
        <taxon>Magnoliopsida</taxon>
        <taxon>eudicotyledons</taxon>
        <taxon>Gunneridae</taxon>
        <taxon>Pentapetalae</taxon>
        <taxon>rosids</taxon>
        <taxon>malvids</taxon>
        <taxon>Malvales</taxon>
        <taxon>Dipterocarpaceae</taxon>
        <taxon>Rubroshorea</taxon>
    </lineage>
</organism>
<comment type="caution">
    <text evidence="1">The sequence shown here is derived from an EMBL/GenBank/DDBJ whole genome shotgun (WGS) entry which is preliminary data.</text>
</comment>
<name>A0AAV5IMB2_9ROSI</name>
<dbReference type="AlphaFoldDB" id="A0AAV5IMB2"/>
<dbReference type="Proteomes" id="UP001054252">
    <property type="component" value="Unassembled WGS sequence"/>
</dbReference>